<dbReference type="OrthoDB" id="1430376at2759"/>
<dbReference type="Gene3D" id="1.20.140.40">
    <property type="entry name" value="Invertase/pectin methylesterase inhibitor family protein"/>
    <property type="match status" value="1"/>
</dbReference>
<evidence type="ECO:0000259" key="2">
    <source>
        <dbReference type="SMART" id="SM00856"/>
    </source>
</evidence>
<dbReference type="PANTHER" id="PTHR31080">
    <property type="entry name" value="PECTINESTERASE INHIBITOR-LIKE"/>
    <property type="match status" value="1"/>
</dbReference>
<evidence type="ECO:0000313" key="4">
    <source>
        <dbReference type="Proteomes" id="UP001141806"/>
    </source>
</evidence>
<accession>A0A9Q0KX36</accession>
<reference evidence="3" key="1">
    <citation type="journal article" date="2023" name="Plant J.">
        <title>The genome of the king protea, Protea cynaroides.</title>
        <authorList>
            <person name="Chang J."/>
            <person name="Duong T.A."/>
            <person name="Schoeman C."/>
            <person name="Ma X."/>
            <person name="Roodt D."/>
            <person name="Barker N."/>
            <person name="Li Z."/>
            <person name="Van de Peer Y."/>
            <person name="Mizrachi E."/>
        </authorList>
    </citation>
    <scope>NUCLEOTIDE SEQUENCE</scope>
    <source>
        <tissue evidence="3">Young leaves</tissue>
    </source>
</reference>
<protein>
    <recommendedName>
        <fullName evidence="2">Pectinesterase inhibitor domain-containing protein</fullName>
    </recommendedName>
</protein>
<comment type="caution">
    <text evidence="3">The sequence shown here is derived from an EMBL/GenBank/DDBJ whole genome shotgun (WGS) entry which is preliminary data.</text>
</comment>
<proteinExistence type="predicted"/>
<dbReference type="GO" id="GO:0046910">
    <property type="term" value="F:pectinesterase inhibitor activity"/>
    <property type="evidence" value="ECO:0007669"/>
    <property type="project" value="UniProtKB-ARBA"/>
</dbReference>
<dbReference type="PANTHER" id="PTHR31080:SF117">
    <property type="entry name" value="PLANT INVERTASE_PECTIN METHYLESTERASE INHIBITOR SUPERFAMILY PROTEIN"/>
    <property type="match status" value="1"/>
</dbReference>
<sequence>MEQLSPFRSFYYVFAGILIGLVLSCMMNSCWAVRITPSQTNTEFLRQSCGATSYPTLCFNSLSNYAAAIQTSPKLLANTALSVSLGSTRSISTMMSSLSKSHGMKPQEVAAMRDCVENLSDSVEELRNSMGEMGHLGRASDFGLHMSNIQTWVSAALTEEDSCMDGFSGNSMNGNVKNTVRRHIVRVAHLTSNALALINSLSSSQVKSP</sequence>
<evidence type="ECO:0000313" key="3">
    <source>
        <dbReference type="EMBL" id="KAJ4978408.1"/>
    </source>
</evidence>
<dbReference type="InterPro" id="IPR006501">
    <property type="entry name" value="Pectinesterase_inhib_dom"/>
</dbReference>
<dbReference type="NCBIfam" id="TIGR01614">
    <property type="entry name" value="PME_inhib"/>
    <property type="match status" value="1"/>
</dbReference>
<dbReference type="SUPFAM" id="SSF101148">
    <property type="entry name" value="Plant invertase/pectin methylesterase inhibitor"/>
    <property type="match status" value="1"/>
</dbReference>
<feature type="domain" description="Pectinesterase inhibitor" evidence="2">
    <location>
        <begin position="40"/>
        <end position="197"/>
    </location>
</feature>
<dbReference type="CDD" id="cd15798">
    <property type="entry name" value="PMEI-like_3"/>
    <property type="match status" value="1"/>
</dbReference>
<dbReference type="Pfam" id="PF04043">
    <property type="entry name" value="PMEI"/>
    <property type="match status" value="1"/>
</dbReference>
<keyword evidence="4" id="KW-1185">Reference proteome</keyword>
<dbReference type="Proteomes" id="UP001141806">
    <property type="component" value="Unassembled WGS sequence"/>
</dbReference>
<dbReference type="AlphaFoldDB" id="A0A9Q0KX36"/>
<name>A0A9Q0KX36_9MAGN</name>
<gene>
    <name evidence="3" type="ORF">NE237_009188</name>
</gene>
<dbReference type="FunFam" id="1.20.140.40:FF:000005">
    <property type="entry name" value="Pectin methylesterase inhibitor 1"/>
    <property type="match status" value="1"/>
</dbReference>
<evidence type="ECO:0000256" key="1">
    <source>
        <dbReference type="ARBA" id="ARBA00022729"/>
    </source>
</evidence>
<dbReference type="InterPro" id="IPR051955">
    <property type="entry name" value="PME_Inhibitor"/>
</dbReference>
<dbReference type="EMBL" id="JAMYWD010000002">
    <property type="protein sequence ID" value="KAJ4978408.1"/>
    <property type="molecule type" value="Genomic_DNA"/>
</dbReference>
<organism evidence="3 4">
    <name type="scientific">Protea cynaroides</name>
    <dbReference type="NCBI Taxonomy" id="273540"/>
    <lineage>
        <taxon>Eukaryota</taxon>
        <taxon>Viridiplantae</taxon>
        <taxon>Streptophyta</taxon>
        <taxon>Embryophyta</taxon>
        <taxon>Tracheophyta</taxon>
        <taxon>Spermatophyta</taxon>
        <taxon>Magnoliopsida</taxon>
        <taxon>Proteales</taxon>
        <taxon>Proteaceae</taxon>
        <taxon>Protea</taxon>
    </lineage>
</organism>
<dbReference type="InterPro" id="IPR035513">
    <property type="entry name" value="Invertase/methylesterase_inhib"/>
</dbReference>
<keyword evidence="1" id="KW-0732">Signal</keyword>
<dbReference type="SMART" id="SM00856">
    <property type="entry name" value="PMEI"/>
    <property type="match status" value="1"/>
</dbReference>